<feature type="compositionally biased region" description="Basic and acidic residues" evidence="6">
    <location>
        <begin position="840"/>
        <end position="882"/>
    </location>
</feature>
<sequence>MCKILFYFTQLCPKQEDTFGIRSSLRMAPSYFMKPETAHAKALDLINVGKKGSALDVLFEMLLYRRARSWQKSLEAPMFLFVDLCVELKRNQQFKRIAHHYRNISIQECPQSLDDVLKHYFSLIKEKTEEARKQSEDAVPDVEDLDILETPESLMLNAVNTENAQGRSGHTILMPWLKFLWEAYRICLDLVRNNIKYEHVYHRIARDAFDFCVEYRRQAEFRKLGEMVRLHTTRIQNQPAAPNGINLTNSETQIWHFETRLRQLDCAMELEMYNEAFRVVEDIWGLVLLSKKIDRPALMADYYSKTAELFLRSGYYLFHAAALYKRLALYREHKKAPSVEELSALGSKALCAALSVPLPHARAQFSIFSGEYNQAKQKALASLLGLSTVPTRASLLADLSTGRVQTIVPPELVTLYHALEVDFQPLKLVQRVQPALERIAEDSTLNAYLEPLHEVVVSKTLLQLSQVYRSLRFDELVRLCPFYDPLTLERCVIELIYNLELPMRVDHRRHAIIFDVYIDLGISQRDYSQTMQSTQTGGDQVSRQLTLFAQSLHQVAELLNVNESDSQARDIFVKEYMKTAEQHHHELLSRREHIEDRKEQLEQIQEERARMIEEEEERLDKEKRAIREQEEATLKVEAEERTKRHLEEQMQRRKLKIDRERLRTYINSAAAHNLSTAVMPEITEADLEQCSLELLVEKLHGDMYRRRTELLDRANARARKLDHFVRACRLQEIPLLKEAAAAEAKERFEIFQKAQQEAEEASKREHEETLKNNDRLSRMRGDIANLEKSLRSLEQSKYKAKHAEWEALRTRVREERLAERRAAEEAARKLEQERLEAEARAQAEAKRLEAEREAAERRRQEEIAAALAEKRREEERLEREKQNQQQQQQQQPAVQESTWRRKTVVLKDAEPSARAPAPTAGAWRSARKPQPVPTAASFEQSRPRFSQAPPSNNYGRYQDPRGFRPRTEMDNNQAPKDLWTRRTVVLPTERRPAQKAAEPSKQQGSDDDGWQDVKRH</sequence>
<dbReference type="GO" id="GO:0003729">
    <property type="term" value="F:mRNA binding"/>
    <property type="evidence" value="ECO:0007669"/>
    <property type="project" value="TreeGrafter"/>
</dbReference>
<feature type="compositionally biased region" description="Polar residues" evidence="6">
    <location>
        <begin position="937"/>
        <end position="955"/>
    </location>
</feature>
<protein>
    <submittedName>
        <fullName evidence="8 10">Eukaryotic translation initiation factor 3</fullName>
    </submittedName>
</protein>
<dbReference type="AlphaFoldDB" id="A0A068X2Y9"/>
<dbReference type="InterPro" id="IPR027512">
    <property type="entry name" value="EIF3A"/>
</dbReference>
<feature type="region of interest" description="Disordered" evidence="6">
    <location>
        <begin position="756"/>
        <end position="776"/>
    </location>
</feature>
<dbReference type="Pfam" id="PF22591">
    <property type="entry name" value="eIF3a_PCI_TPR-like"/>
    <property type="match status" value="1"/>
</dbReference>
<reference evidence="8" key="2">
    <citation type="submission" date="2014-06" db="EMBL/GenBank/DDBJ databases">
        <authorList>
            <person name="Aslett M."/>
        </authorList>
    </citation>
    <scope>NUCLEOTIDE SEQUENCE</scope>
</reference>
<reference evidence="10" key="3">
    <citation type="submission" date="2020-10" db="UniProtKB">
        <authorList>
            <consortium name="WormBaseParasite"/>
        </authorList>
    </citation>
    <scope>IDENTIFICATION</scope>
</reference>
<dbReference type="Pfam" id="PF01399">
    <property type="entry name" value="PCI"/>
    <property type="match status" value="1"/>
</dbReference>
<dbReference type="GO" id="GO:0043614">
    <property type="term" value="C:multi-eIF complex"/>
    <property type="evidence" value="ECO:0007669"/>
    <property type="project" value="TreeGrafter"/>
</dbReference>
<dbReference type="GO" id="GO:0002188">
    <property type="term" value="P:translation reinitiation"/>
    <property type="evidence" value="ECO:0007669"/>
    <property type="project" value="TreeGrafter"/>
</dbReference>
<evidence type="ECO:0000313" key="10">
    <source>
        <dbReference type="WBParaSite" id="EgrG_000738200"/>
    </source>
</evidence>
<accession>A0A068X2Y9</accession>
<evidence type="ECO:0000256" key="6">
    <source>
        <dbReference type="SAM" id="MobiDB-lite"/>
    </source>
</evidence>
<keyword evidence="2 8" id="KW-0396">Initiation factor</keyword>
<evidence type="ECO:0000256" key="5">
    <source>
        <dbReference type="SAM" id="Coils"/>
    </source>
</evidence>
<dbReference type="PANTHER" id="PTHR14005">
    <property type="entry name" value="EUKARYOTIC TRANSLATION INITIATION FACTOR 3, THETA SUBUNIT"/>
    <property type="match status" value="1"/>
</dbReference>
<dbReference type="OrthoDB" id="18884at2759"/>
<dbReference type="GO" id="GO:0071540">
    <property type="term" value="C:eukaryotic translation initiation factor 3 complex, eIF3e"/>
    <property type="evidence" value="ECO:0007669"/>
    <property type="project" value="TreeGrafter"/>
</dbReference>
<keyword evidence="5" id="KW-0175">Coiled coil</keyword>
<name>A0A068X2Y9_ECHGR</name>
<reference evidence="8 9" key="1">
    <citation type="journal article" date="2013" name="Nature">
        <title>The genomes of four tapeworm species reveal adaptations to parasitism.</title>
        <authorList>
            <person name="Tsai I.J."/>
            <person name="Zarowiecki M."/>
            <person name="Holroyd N."/>
            <person name="Garciarrubio A."/>
            <person name="Sanchez-Flores A."/>
            <person name="Brooks K.L."/>
            <person name="Tracey A."/>
            <person name="Bobes R.J."/>
            <person name="Fragoso G."/>
            <person name="Sciutto E."/>
            <person name="Aslett M."/>
            <person name="Beasley H."/>
            <person name="Bennett H.M."/>
            <person name="Cai J."/>
            <person name="Camicia F."/>
            <person name="Clark R."/>
            <person name="Cucher M."/>
            <person name="De Silva N."/>
            <person name="Day T.A."/>
            <person name="Deplazes P."/>
            <person name="Estrada K."/>
            <person name="Fernandez C."/>
            <person name="Holland P.W."/>
            <person name="Hou J."/>
            <person name="Hu S."/>
            <person name="Huckvale T."/>
            <person name="Hung S.S."/>
            <person name="Kamenetzky L."/>
            <person name="Keane J.A."/>
            <person name="Kiss F."/>
            <person name="Koziol U."/>
            <person name="Lambert O."/>
            <person name="Liu K."/>
            <person name="Luo X."/>
            <person name="Luo Y."/>
            <person name="Macchiaroli N."/>
            <person name="Nichol S."/>
            <person name="Paps J."/>
            <person name="Parkinson J."/>
            <person name="Pouchkina-Stantcheva N."/>
            <person name="Riddiford N."/>
            <person name="Rosenzvit M."/>
            <person name="Salinas G."/>
            <person name="Wasmuth J.D."/>
            <person name="Zamanian M."/>
            <person name="Zheng Y."/>
            <person name="Cai X."/>
            <person name="Soberon X."/>
            <person name="Olson P.D."/>
            <person name="Laclette J.P."/>
            <person name="Brehm K."/>
            <person name="Berriman M."/>
            <person name="Garciarrubio A."/>
            <person name="Bobes R.J."/>
            <person name="Fragoso G."/>
            <person name="Sanchez-Flores A."/>
            <person name="Estrada K."/>
            <person name="Cevallos M.A."/>
            <person name="Morett E."/>
            <person name="Gonzalez V."/>
            <person name="Portillo T."/>
            <person name="Ochoa-Leyva A."/>
            <person name="Jose M.V."/>
            <person name="Sciutto E."/>
            <person name="Landa A."/>
            <person name="Jimenez L."/>
            <person name="Valdes V."/>
            <person name="Carrero J.C."/>
            <person name="Larralde C."/>
            <person name="Morales-Montor J."/>
            <person name="Limon-Lason J."/>
            <person name="Soberon X."/>
            <person name="Laclette J.P."/>
        </authorList>
    </citation>
    <scope>NUCLEOTIDE SEQUENCE [LARGE SCALE GENOMIC DNA]</scope>
</reference>
<feature type="compositionally biased region" description="Low complexity" evidence="6">
    <location>
        <begin position="883"/>
        <end position="896"/>
    </location>
</feature>
<dbReference type="GO" id="GO:0003743">
    <property type="term" value="F:translation initiation factor activity"/>
    <property type="evidence" value="ECO:0007669"/>
    <property type="project" value="UniProtKB-KW"/>
</dbReference>
<dbReference type="Gene3D" id="1.25.40.860">
    <property type="match status" value="1"/>
</dbReference>
<gene>
    <name evidence="10" type="primary">EGR_06323</name>
    <name evidence="8" type="ORF">EgrG_000738200</name>
</gene>
<dbReference type="EMBL" id="LK028600">
    <property type="protein sequence ID" value="CDS24266.1"/>
    <property type="molecule type" value="Genomic_DNA"/>
</dbReference>
<feature type="region of interest" description="Disordered" evidence="6">
    <location>
        <begin position="840"/>
        <end position="1016"/>
    </location>
</feature>
<organism evidence="8">
    <name type="scientific">Echinococcus granulosus</name>
    <name type="common">Hydatid tapeworm</name>
    <dbReference type="NCBI Taxonomy" id="6210"/>
    <lineage>
        <taxon>Eukaryota</taxon>
        <taxon>Metazoa</taxon>
        <taxon>Spiralia</taxon>
        <taxon>Lophotrochozoa</taxon>
        <taxon>Platyhelminthes</taxon>
        <taxon>Cestoda</taxon>
        <taxon>Eucestoda</taxon>
        <taxon>Cyclophyllidea</taxon>
        <taxon>Taeniidae</taxon>
        <taxon>Echinococcus</taxon>
        <taxon>Echinococcus granulosus group</taxon>
    </lineage>
</organism>
<dbReference type="Gene3D" id="4.10.860.10">
    <property type="entry name" value="UVR domain"/>
    <property type="match status" value="1"/>
</dbReference>
<feature type="coiled-coil region" evidence="5">
    <location>
        <begin position="584"/>
        <end position="663"/>
    </location>
</feature>
<dbReference type="GO" id="GO:0001732">
    <property type="term" value="P:formation of cytoplasmic translation initiation complex"/>
    <property type="evidence" value="ECO:0007669"/>
    <property type="project" value="TreeGrafter"/>
</dbReference>
<evidence type="ECO:0000259" key="7">
    <source>
        <dbReference type="PROSITE" id="PS50250"/>
    </source>
</evidence>
<proteinExistence type="predicted"/>
<feature type="compositionally biased region" description="Basic and acidic residues" evidence="6">
    <location>
        <begin position="760"/>
        <end position="776"/>
    </location>
</feature>
<dbReference type="InterPro" id="IPR054711">
    <property type="entry name" value="eIF3a_PCI_TPR-like"/>
</dbReference>
<dbReference type="Proteomes" id="UP000492820">
    <property type="component" value="Unassembled WGS sequence"/>
</dbReference>
<dbReference type="GO" id="GO:0071541">
    <property type="term" value="C:eukaryotic translation initiation factor 3 complex, eIF3m"/>
    <property type="evidence" value="ECO:0007669"/>
    <property type="project" value="TreeGrafter"/>
</dbReference>
<evidence type="ECO:0000256" key="2">
    <source>
        <dbReference type="ARBA" id="ARBA00022540"/>
    </source>
</evidence>
<evidence type="ECO:0000256" key="4">
    <source>
        <dbReference type="ARBA" id="ARBA00022917"/>
    </source>
</evidence>
<keyword evidence="4" id="KW-0648">Protein biosynthesis</keyword>
<evidence type="ECO:0000313" key="9">
    <source>
        <dbReference type="Proteomes" id="UP000492820"/>
    </source>
</evidence>
<evidence type="ECO:0000256" key="3">
    <source>
        <dbReference type="ARBA" id="ARBA00022884"/>
    </source>
</evidence>
<feature type="domain" description="PCI" evidence="7">
    <location>
        <begin position="342"/>
        <end position="519"/>
    </location>
</feature>
<evidence type="ECO:0000313" key="8">
    <source>
        <dbReference type="EMBL" id="CDS24266.1"/>
    </source>
</evidence>
<keyword evidence="3" id="KW-0694">RNA-binding</keyword>
<dbReference type="InterPro" id="IPR000717">
    <property type="entry name" value="PCI_dom"/>
</dbReference>
<dbReference type="WBParaSite" id="EgrG_000738200">
    <property type="protein sequence ID" value="EgrG_000738200"/>
    <property type="gene ID" value="EgrG_000738200"/>
</dbReference>
<evidence type="ECO:0000256" key="1">
    <source>
        <dbReference type="ARBA" id="ARBA00022490"/>
    </source>
</evidence>
<dbReference type="SMART" id="SM00088">
    <property type="entry name" value="PINT"/>
    <property type="match status" value="1"/>
</dbReference>
<keyword evidence="1" id="KW-0963">Cytoplasm</keyword>
<dbReference type="PANTHER" id="PTHR14005:SF0">
    <property type="entry name" value="EUKARYOTIC TRANSLATION INITIATION FACTOR 3 SUBUNIT A"/>
    <property type="match status" value="1"/>
</dbReference>
<feature type="compositionally biased region" description="Basic and acidic residues" evidence="6">
    <location>
        <begin position="958"/>
        <end position="969"/>
    </location>
</feature>
<dbReference type="PROSITE" id="PS50250">
    <property type="entry name" value="PCI"/>
    <property type="match status" value="1"/>
</dbReference>